<evidence type="ECO:0008006" key="4">
    <source>
        <dbReference type="Google" id="ProtNLM"/>
    </source>
</evidence>
<proteinExistence type="predicted"/>
<feature type="region of interest" description="Disordered" evidence="1">
    <location>
        <begin position="839"/>
        <end position="862"/>
    </location>
</feature>
<evidence type="ECO:0000313" key="3">
    <source>
        <dbReference type="Proteomes" id="UP001189429"/>
    </source>
</evidence>
<name>A0ABN9XIC7_9DINO</name>
<feature type="non-terminal residue" evidence="2">
    <location>
        <position position="970"/>
    </location>
</feature>
<feature type="non-terminal residue" evidence="2">
    <location>
        <position position="1"/>
    </location>
</feature>
<accession>A0ABN9XIC7</accession>
<dbReference type="Proteomes" id="UP001189429">
    <property type="component" value="Unassembled WGS sequence"/>
</dbReference>
<evidence type="ECO:0000256" key="1">
    <source>
        <dbReference type="SAM" id="MobiDB-lite"/>
    </source>
</evidence>
<dbReference type="EMBL" id="CAUYUJ010020616">
    <property type="protein sequence ID" value="CAK0899502.1"/>
    <property type="molecule type" value="Genomic_DNA"/>
</dbReference>
<evidence type="ECO:0000313" key="2">
    <source>
        <dbReference type="EMBL" id="CAK0899502.1"/>
    </source>
</evidence>
<sequence>DTFEIVAVNGSGWGTIAQLWQEEVAGAGFAESHRADARFVQETHLHARDISAQEARCRRAAVKAALAPGAAGSGGAGGARAASGGPGVAAPAARGLANASAAGGGRVTCSDGRGVVAVTGAGGPRVIGGDFDAAPDVFKAKAGWWLEAAQGAIAQSAEGETCFQRPRCAVKLALNARVEIAPMRVLRQPGACPRELPIASPTSDHLQISGGPTSSGQAWRLLAVADCLGDAAMQRRARRRVPAWAAKCCGARWVAAMAAVAVATADALAALASEARVEAAAPAAERSRRRHERFSKWVLDALEHGAGGRRAPRGWLEDELDMLGGPRAGQREVDAVDGYWAREVWSLDDGLDGRRDFERQTDSEALPGPTAAEWLDAAKSFAKRTGTGVDCVSPRAFAQVSEATAEIFVDIGAAAEEWGGRPLAARASLIVMLPEPAGGWRPIGLLSSALRIWNKLEIQAALKAGALGAKPTKATKNPGVDFCLDGSAAAGAARKRRARAREQLGRVASRWPPRPGAATWRSQAERALLAWGRGLARNRPDATCDVLRARRHAAQVRLEQGPGALAGHTATHRRAMDSGATLKLEEIGSHALCRRIRDSHQRRLWREAVARDADLERAASSAATRGLRRRLLGAKATPEQRARWSSARNAALGGLWPVARRAALGPPLRRSGARPAGCGGRGAARHLAWRRPALAAERRYAIAGDEAPRAFADVAEASDSEDPRYSRALIPEQTAALPPPLETEEARWSSCGYAALAGANVPCTGGSAMRGKAGSPEACAGWGLATLQARGEPRGAGGVLEIGTDCKLLVTGTAAGKVRRDFRRAVGSFGGQQRARVTEEKGHATLRSATDGHTRTDDYEGDRAADSIARKGAELHPMNEAAMERIGLADAIAAATARWLGEALQLGRTALAAADGADAGAAESTCRGRSCGRRGAARCSDGGPGCRRGTAVSGANGTRWLCDACAGRSD</sequence>
<gene>
    <name evidence="2" type="ORF">PCOR1329_LOCUS76999</name>
</gene>
<feature type="compositionally biased region" description="Basic and acidic residues" evidence="1">
    <location>
        <begin position="850"/>
        <end position="862"/>
    </location>
</feature>
<keyword evidence="3" id="KW-1185">Reference proteome</keyword>
<comment type="caution">
    <text evidence="2">The sequence shown here is derived from an EMBL/GenBank/DDBJ whole genome shotgun (WGS) entry which is preliminary data.</text>
</comment>
<organism evidence="2 3">
    <name type="scientific">Prorocentrum cordatum</name>
    <dbReference type="NCBI Taxonomy" id="2364126"/>
    <lineage>
        <taxon>Eukaryota</taxon>
        <taxon>Sar</taxon>
        <taxon>Alveolata</taxon>
        <taxon>Dinophyceae</taxon>
        <taxon>Prorocentrales</taxon>
        <taxon>Prorocentraceae</taxon>
        <taxon>Prorocentrum</taxon>
    </lineage>
</organism>
<reference evidence="2" key="1">
    <citation type="submission" date="2023-10" db="EMBL/GenBank/DDBJ databases">
        <authorList>
            <person name="Chen Y."/>
            <person name="Shah S."/>
            <person name="Dougan E. K."/>
            <person name="Thang M."/>
            <person name="Chan C."/>
        </authorList>
    </citation>
    <scope>NUCLEOTIDE SEQUENCE [LARGE SCALE GENOMIC DNA]</scope>
</reference>
<protein>
    <recommendedName>
        <fullName evidence="4">RNA-directed RNA polymerase</fullName>
    </recommendedName>
</protein>